<protein>
    <recommendedName>
        <fullName evidence="2">Calcineurin-like phosphoesterase domain-containing protein</fullName>
    </recommendedName>
</protein>
<dbReference type="Pfam" id="PF00149">
    <property type="entry name" value="Metallophos"/>
    <property type="match status" value="1"/>
</dbReference>
<dbReference type="EMBL" id="JABMIG020000419">
    <property type="protein sequence ID" value="KAL3778783.1"/>
    <property type="molecule type" value="Genomic_DNA"/>
</dbReference>
<reference evidence="3 4" key="1">
    <citation type="journal article" date="2020" name="G3 (Bethesda)">
        <title>Improved Reference Genome for Cyclotella cryptica CCMP332, a Model for Cell Wall Morphogenesis, Salinity Adaptation, and Lipid Production in Diatoms (Bacillariophyta).</title>
        <authorList>
            <person name="Roberts W.R."/>
            <person name="Downey K.M."/>
            <person name="Ruck E.C."/>
            <person name="Traller J.C."/>
            <person name="Alverson A.J."/>
        </authorList>
    </citation>
    <scope>NUCLEOTIDE SEQUENCE [LARGE SCALE GENOMIC DNA]</scope>
    <source>
        <strain evidence="3 4">CCMP332</strain>
    </source>
</reference>
<gene>
    <name evidence="3" type="ORF">HJC23_002689</name>
</gene>
<keyword evidence="1" id="KW-1133">Transmembrane helix</keyword>
<evidence type="ECO:0000313" key="4">
    <source>
        <dbReference type="Proteomes" id="UP001516023"/>
    </source>
</evidence>
<feature type="domain" description="Calcineurin-like phosphoesterase" evidence="2">
    <location>
        <begin position="453"/>
        <end position="632"/>
    </location>
</feature>
<dbReference type="SUPFAM" id="SSF56300">
    <property type="entry name" value="Metallo-dependent phosphatases"/>
    <property type="match status" value="1"/>
</dbReference>
<proteinExistence type="predicted"/>
<keyword evidence="4" id="KW-1185">Reference proteome</keyword>
<dbReference type="AlphaFoldDB" id="A0ABD3NS64"/>
<feature type="transmembrane region" description="Helical" evidence="1">
    <location>
        <begin position="168"/>
        <end position="187"/>
    </location>
</feature>
<dbReference type="InterPro" id="IPR029052">
    <property type="entry name" value="Metallo-depent_PP-like"/>
</dbReference>
<organism evidence="3 4">
    <name type="scientific">Cyclotella cryptica</name>
    <dbReference type="NCBI Taxonomy" id="29204"/>
    <lineage>
        <taxon>Eukaryota</taxon>
        <taxon>Sar</taxon>
        <taxon>Stramenopiles</taxon>
        <taxon>Ochrophyta</taxon>
        <taxon>Bacillariophyta</taxon>
        <taxon>Coscinodiscophyceae</taxon>
        <taxon>Thalassiosirophycidae</taxon>
        <taxon>Stephanodiscales</taxon>
        <taxon>Stephanodiscaceae</taxon>
        <taxon>Cyclotella</taxon>
    </lineage>
</organism>
<sequence length="812" mass="91898">MTSSSTSDHPLNCLSDTGDGFSGWFAISNPRKCNDFCYWAIDTGGGDDGDEYDGDEAGYTSYNTADPHHTTVIINNDFSAYWVCVYNAAGDDFMASQAEGQRWVDTWQKFSTNTLHARQVDKYQQLNDSIVKNHGVSFPYLKCQKGAGEELTTWDEELVKSAPFWECWIVISSLIYLAELILGVSYWKKRKISYEMITGAASNSTAIDSYRLNAERQDSEDSFHSLQLTESVNNTPPTFQDYSVLLASIASTERIHTTQHQHTTTRFKVCTPVTSKLCNTSAARRRWIMALRIVTLLLFNALLAFTVAFSSISLMEIHKSPFFKENMQQWTPACSNPDLVCEAGNRNIDRPSLPWNSTKDNDASYSQTSREMPFSYIIASDAQLYWFNGEFAQMGEQNIPTACSPNDTCGRCTKKHGYDTNIRLKRGWEALLTGEVDGMERRRWWNGTGERLPVPDTLIMNGDLTAYFHPYEKHVYDSIYNDIQGLKAYFPGLGNHDIEHMGGAKYGGDQWNGPPNCNIEHAIGYLKSGFCGKIPNFHADKIVRYDSSSLAYSWDEGRYHFVHTHYYPTYEMASMQYQSSIDWLERDLTLARSAGLATVLFVHAANYLIPLAENVILGKNVVAIIAGHDHRCLHRRCEGIYPIREDQVDNLNATGLHVEKCIPAAYDICQVLNGENLINVKDMDAQNVSMPAKKLENIKRTDKPLCPKPAPFFINDTDNSLLCRKVRYNYPNFPPSSDKNSSAESIPMFWSGSSSFETFLRADFFDDHLVVNAMSLTKDGSVSRYIDVHDVPNARYPYHEKSDLEEVQIHLS</sequence>
<name>A0ABD3NS64_9STRA</name>
<dbReference type="Proteomes" id="UP001516023">
    <property type="component" value="Unassembled WGS sequence"/>
</dbReference>
<dbReference type="InterPro" id="IPR004843">
    <property type="entry name" value="Calcineurin-like_PHP"/>
</dbReference>
<keyword evidence="1" id="KW-0472">Membrane</keyword>
<dbReference type="Gene3D" id="3.60.21.10">
    <property type="match status" value="1"/>
</dbReference>
<evidence type="ECO:0000259" key="2">
    <source>
        <dbReference type="Pfam" id="PF00149"/>
    </source>
</evidence>
<keyword evidence="1" id="KW-0812">Transmembrane</keyword>
<accession>A0ABD3NS64</accession>
<evidence type="ECO:0000313" key="3">
    <source>
        <dbReference type="EMBL" id="KAL3778783.1"/>
    </source>
</evidence>
<comment type="caution">
    <text evidence="3">The sequence shown here is derived from an EMBL/GenBank/DDBJ whole genome shotgun (WGS) entry which is preliminary data.</text>
</comment>
<evidence type="ECO:0000256" key="1">
    <source>
        <dbReference type="SAM" id="Phobius"/>
    </source>
</evidence>
<feature type="transmembrane region" description="Helical" evidence="1">
    <location>
        <begin position="293"/>
        <end position="315"/>
    </location>
</feature>